<feature type="signal peptide" evidence="2">
    <location>
        <begin position="1"/>
        <end position="22"/>
    </location>
</feature>
<keyword evidence="4" id="KW-1185">Reference proteome</keyword>
<evidence type="ECO:0000313" key="3">
    <source>
        <dbReference type="EMBL" id="MFC5344287.1"/>
    </source>
</evidence>
<evidence type="ECO:0008006" key="5">
    <source>
        <dbReference type="Google" id="ProtNLM"/>
    </source>
</evidence>
<feature type="region of interest" description="Disordered" evidence="1">
    <location>
        <begin position="21"/>
        <end position="76"/>
    </location>
</feature>
<gene>
    <name evidence="3" type="ORF">ACFPIE_10200</name>
</gene>
<feature type="compositionally biased region" description="Polar residues" evidence="1">
    <location>
        <begin position="23"/>
        <end position="38"/>
    </location>
</feature>
<comment type="caution">
    <text evidence="3">The sequence shown here is derived from an EMBL/GenBank/DDBJ whole genome shotgun (WGS) entry which is preliminary data.</text>
</comment>
<evidence type="ECO:0000256" key="2">
    <source>
        <dbReference type="SAM" id="SignalP"/>
    </source>
</evidence>
<protein>
    <recommendedName>
        <fullName evidence="5">DUF3887 domain-containing protein</fullName>
    </recommendedName>
</protein>
<keyword evidence="2" id="KW-0732">Signal</keyword>
<sequence>MTSLKTTALALILIALSGPALAQTTPSPTQSLNQSRSLAPSAGAAATLPNTFDSPAAAPTPAPPIAPAPAGPAASHAQMAEGALRAVIDQFRAAEIDEELFTPGVAAQLNTRLANYSRVIRGYGEVQSIEPLGANGGVGEFLVLFDNAATQWQVGLDEAGLIAAVRFREAPPESSEPPAPATPAAPARPGA</sequence>
<accession>A0ABW0FS73</accession>
<name>A0ABW0FS73_9CAUL</name>
<evidence type="ECO:0000256" key="1">
    <source>
        <dbReference type="SAM" id="MobiDB-lite"/>
    </source>
</evidence>
<feature type="compositionally biased region" description="Pro residues" evidence="1">
    <location>
        <begin position="58"/>
        <end position="70"/>
    </location>
</feature>
<feature type="region of interest" description="Disordered" evidence="1">
    <location>
        <begin position="168"/>
        <end position="191"/>
    </location>
</feature>
<reference evidence="4" key="1">
    <citation type="journal article" date="2019" name="Int. J. Syst. Evol. Microbiol.">
        <title>The Global Catalogue of Microorganisms (GCM) 10K type strain sequencing project: providing services to taxonomists for standard genome sequencing and annotation.</title>
        <authorList>
            <consortium name="The Broad Institute Genomics Platform"/>
            <consortium name="The Broad Institute Genome Sequencing Center for Infectious Disease"/>
            <person name="Wu L."/>
            <person name="Ma J."/>
        </authorList>
    </citation>
    <scope>NUCLEOTIDE SEQUENCE [LARGE SCALE GENOMIC DNA]</scope>
    <source>
        <strain evidence="4">JCM 12125</strain>
    </source>
</reference>
<feature type="chain" id="PRO_5047382218" description="DUF3887 domain-containing protein" evidence="2">
    <location>
        <begin position="23"/>
        <end position="191"/>
    </location>
</feature>
<dbReference type="RefSeq" id="WP_374037606.1">
    <property type="nucleotide sequence ID" value="NZ_CP169082.1"/>
</dbReference>
<dbReference type="Proteomes" id="UP001596152">
    <property type="component" value="Unassembled WGS sequence"/>
</dbReference>
<organism evidence="3 4">
    <name type="scientific">Brevundimonas staleyi</name>
    <dbReference type="NCBI Taxonomy" id="74326"/>
    <lineage>
        <taxon>Bacteria</taxon>
        <taxon>Pseudomonadati</taxon>
        <taxon>Pseudomonadota</taxon>
        <taxon>Alphaproteobacteria</taxon>
        <taxon>Caulobacterales</taxon>
        <taxon>Caulobacteraceae</taxon>
        <taxon>Brevundimonas</taxon>
    </lineage>
</organism>
<evidence type="ECO:0000313" key="4">
    <source>
        <dbReference type="Proteomes" id="UP001596152"/>
    </source>
</evidence>
<proteinExistence type="predicted"/>
<feature type="compositionally biased region" description="Pro residues" evidence="1">
    <location>
        <begin position="174"/>
        <end position="183"/>
    </location>
</feature>
<dbReference type="EMBL" id="JBHSLF010000019">
    <property type="protein sequence ID" value="MFC5344287.1"/>
    <property type="molecule type" value="Genomic_DNA"/>
</dbReference>